<gene>
    <name evidence="3" type="ORF">EZS28_023749</name>
</gene>
<feature type="chain" id="PRO_5023859886" description="BIG2 domain-containing protein" evidence="1">
    <location>
        <begin position="21"/>
        <end position="1364"/>
    </location>
</feature>
<feature type="signal peptide" evidence="1">
    <location>
        <begin position="1"/>
        <end position="20"/>
    </location>
</feature>
<dbReference type="PROSITE" id="PS51257">
    <property type="entry name" value="PROKAR_LIPOPROTEIN"/>
    <property type="match status" value="1"/>
</dbReference>
<dbReference type="Gene3D" id="2.60.40.1080">
    <property type="match status" value="2"/>
</dbReference>
<evidence type="ECO:0000256" key="1">
    <source>
        <dbReference type="SAM" id="SignalP"/>
    </source>
</evidence>
<dbReference type="SUPFAM" id="SSF49373">
    <property type="entry name" value="Invasin/intimin cell-adhesion fragments"/>
    <property type="match status" value="1"/>
</dbReference>
<organism evidence="3 4">
    <name type="scientific">Streblomastix strix</name>
    <dbReference type="NCBI Taxonomy" id="222440"/>
    <lineage>
        <taxon>Eukaryota</taxon>
        <taxon>Metamonada</taxon>
        <taxon>Preaxostyla</taxon>
        <taxon>Oxymonadida</taxon>
        <taxon>Streblomastigidae</taxon>
        <taxon>Streblomastix</taxon>
    </lineage>
</organism>
<proteinExistence type="predicted"/>
<dbReference type="Pfam" id="PF02368">
    <property type="entry name" value="Big_2"/>
    <property type="match status" value="2"/>
</dbReference>
<feature type="domain" description="BIG2" evidence="2">
    <location>
        <begin position="23"/>
        <end position="101"/>
    </location>
</feature>
<evidence type="ECO:0000313" key="4">
    <source>
        <dbReference type="Proteomes" id="UP000324800"/>
    </source>
</evidence>
<keyword evidence="1" id="KW-0732">Signal</keyword>
<evidence type="ECO:0000313" key="3">
    <source>
        <dbReference type="EMBL" id="KAA6380723.1"/>
    </source>
</evidence>
<dbReference type="Proteomes" id="UP000324800">
    <property type="component" value="Unassembled WGS sequence"/>
</dbReference>
<dbReference type="SMART" id="SM00635">
    <property type="entry name" value="BID_2"/>
    <property type="match status" value="2"/>
</dbReference>
<dbReference type="InterPro" id="IPR008964">
    <property type="entry name" value="Invasin/intimin_cell_adhesion"/>
</dbReference>
<dbReference type="EMBL" id="SNRW01007742">
    <property type="protein sequence ID" value="KAA6380723.1"/>
    <property type="molecule type" value="Genomic_DNA"/>
</dbReference>
<dbReference type="InterPro" id="IPR003343">
    <property type="entry name" value="Big_2"/>
</dbReference>
<accession>A0A5J4VE22</accession>
<comment type="caution">
    <text evidence="3">The sequence shown here is derived from an EMBL/GenBank/DDBJ whole genome shotgun (WGS) entry which is preliminary data.</text>
</comment>
<reference evidence="3 4" key="1">
    <citation type="submission" date="2019-03" db="EMBL/GenBank/DDBJ databases">
        <title>Single cell metagenomics reveals metabolic interactions within the superorganism composed of flagellate Streblomastix strix and complex community of Bacteroidetes bacteria on its surface.</title>
        <authorList>
            <person name="Treitli S.C."/>
            <person name="Kolisko M."/>
            <person name="Husnik F."/>
            <person name="Keeling P."/>
            <person name="Hampl V."/>
        </authorList>
    </citation>
    <scope>NUCLEOTIDE SEQUENCE [LARGE SCALE GENOMIC DNA]</scope>
    <source>
        <strain evidence="3">ST1C</strain>
    </source>
</reference>
<sequence>MKKSIVSFLLLILGVSLIACELTPITVTIKDAPASSLRVGNTHQLSASITPDASVAAGVSWSSSDAEIASISESGLISALAIGSAEITATHKADATKSNTISITIIAQYEDAESIVISGPSEVIIGHGSYRYTAAVTPAGANPDPVWSVENESIATILPSGMLSGKVVGNTKVIGTLGDIVAEYPISVILPADTAAYYDELPEYLYIGDSVEIWGEIWASSTDLNLAISYSSSDSDIASIAKVGGSYILTGKAAGSVTIRFYATAYPDIYDEAEILIVDPAVSANALLSTLSALDHSLISNDEDDLGIGRIYSTSYAYLAYLAVGKPASTDLGYLYASGSWHGITYATDIWDALGQFYFKADYTSITTAELEAKKNYSTGATYDYQGDGIIYYTAGALLDILNKIGLHEYLYLEFDLYEEDGVSQIIAVWEDEEEKEQVDVYNFTIGNPAELAELEAHASFDYDGWGSWVITNYENFFSNILAKLGVPLGALANLPAIADEQYGYKYYKGTSAEILGLSQHSWSIDLNVKGATSTSAAAYNLLLKDILDITLKQNATSDPYYAIYEADGLSIVAKAQYSTIVIRDLAAIPTAWPESVSDYPALVSSTPHANSVSYGTLRIHYNYIDAETNAAALQADYTAILLAAGWTWTISEQGKQLQNADHTKKVSYYNNTYSNWLEITFANANTPAVSAWPSAAIEAGLGIALPAPAHDANYVYSYYANAYYPWIKIWFSAPYADATTAEALAIAYSLLLNGASWSIQTTINGAKLQDSTHAWGITYTANAEYLLITLNEGVALATNVWPAAAISAYYTALETLLKTTVPALDNNDSVYLFGYNYSSIKIIYVNDPGAGWSAEYDAYVAKLEALDWKYVQTNGGVEFQDPTGAWKLNKYYNESSHILELSFDTYTGSELPKIWPSAQLAIKWPTLTAINLPEITGLGSIYGYSYSASTDSVDLNIYSSLFIGDGASDAIKAALASYLLVLDGQSWEYIFNNPYWNGVAYSYLLGSIQISFIVGYNNLSLHIANAASTVVGRPVYAAWPTATIAALSASFPAPADGTYYVLPEAAGKGLYKGKIFAALYSIDIDASAYATLLTAQGEWELNVDHYELVADGSKQIYIIEHVDGYAIIYAVAYTASDDQALAYGLVTTLYQSIRSGSTVAKTVPIIEGSEYQVSIGAAIAKPNNDAVILKIVGIEEDRAEIIALFLDEGWSHVAAGNNSTEYWHISGLDNTGMNSAWDLMVDISEVSGGAVILTFQIWQFDFYYNLFTYWHSSQGLVNQQKPSKQKTIITQKSETLQQPVREFLFFVQLFQRVFSTSLSFHVRSISTSPMTDKMPFRSRGRAWMIKHSSLVFQRSSLRSKPRC</sequence>
<feature type="domain" description="BIG2" evidence="2">
    <location>
        <begin position="111"/>
        <end position="187"/>
    </location>
</feature>
<name>A0A5J4VE22_9EUKA</name>
<protein>
    <recommendedName>
        <fullName evidence="2">BIG2 domain-containing protein</fullName>
    </recommendedName>
</protein>
<evidence type="ECO:0000259" key="2">
    <source>
        <dbReference type="SMART" id="SM00635"/>
    </source>
</evidence>